<name>A0A8C2YNS2_CHILA</name>
<evidence type="ECO:0000313" key="3">
    <source>
        <dbReference type="Proteomes" id="UP000694398"/>
    </source>
</evidence>
<dbReference type="Proteomes" id="UP000694398">
    <property type="component" value="Unassembled WGS sequence"/>
</dbReference>
<dbReference type="AlphaFoldDB" id="A0A8C2YNS2"/>
<feature type="compositionally biased region" description="Basic and acidic residues" evidence="1">
    <location>
        <begin position="44"/>
        <end position="57"/>
    </location>
</feature>
<reference evidence="2" key="1">
    <citation type="submission" date="2025-08" db="UniProtKB">
        <authorList>
            <consortium name="Ensembl"/>
        </authorList>
    </citation>
    <scope>IDENTIFICATION</scope>
</reference>
<sequence>MRTTARALHPDSGPEALRETGKDEEASEGREGDRKHPPSILKRSWLERRPHETEPLRTSRHVRFREPLEVAVHYITCNEPTAAGRPQHPAPRGRPLLLQLSLCVLLGVALGLYCSQAKPIATALKDLQAQLLALVLRLWHMALSSWRC</sequence>
<dbReference type="OMA" id="LACWHCL"/>
<accession>A0A8C2YNS2</accession>
<proteinExistence type="predicted"/>
<dbReference type="PANTHER" id="PTHR36868:SF1">
    <property type="entry name" value="NUTRITIONALLY-REGULATED ADIPOSE AND CARDIAC ENRICHED PROTEIN HOMOLOG"/>
    <property type="match status" value="1"/>
</dbReference>
<protein>
    <submittedName>
        <fullName evidence="2">Chromosome 14 open reading frame 180</fullName>
    </submittedName>
</protein>
<dbReference type="PANTHER" id="PTHR36868">
    <property type="entry name" value="NUTRITIONALLY-REGULATED ADIPOSE AND CARDIAC ENRICHED PROTEIN HOMOLOG"/>
    <property type="match status" value="1"/>
</dbReference>
<dbReference type="Pfam" id="PF15555">
    <property type="entry name" value="DUF4658"/>
    <property type="match status" value="1"/>
</dbReference>
<dbReference type="Ensembl" id="ENSCLAT00000012346.1">
    <property type="protein sequence ID" value="ENSCLAP00000012204.1"/>
    <property type="gene ID" value="ENSCLAG00000008417.1"/>
</dbReference>
<keyword evidence="3" id="KW-1185">Reference proteome</keyword>
<evidence type="ECO:0000256" key="1">
    <source>
        <dbReference type="SAM" id="MobiDB-lite"/>
    </source>
</evidence>
<gene>
    <name evidence="2" type="primary">C14orf180</name>
    <name evidence="2" type="synonym">LOC102023845</name>
</gene>
<dbReference type="InterPro" id="IPR028114">
    <property type="entry name" value="DUF4658"/>
</dbReference>
<dbReference type="GeneTree" id="ENSGT00390000001214"/>
<dbReference type="GO" id="GO:0005886">
    <property type="term" value="C:plasma membrane"/>
    <property type="evidence" value="ECO:0007669"/>
    <property type="project" value="TreeGrafter"/>
</dbReference>
<evidence type="ECO:0000313" key="2">
    <source>
        <dbReference type="Ensembl" id="ENSCLAP00000012204.1"/>
    </source>
</evidence>
<feature type="region of interest" description="Disordered" evidence="1">
    <location>
        <begin position="1"/>
        <end position="60"/>
    </location>
</feature>
<organism evidence="2 3">
    <name type="scientific">Chinchilla lanigera</name>
    <name type="common">Long-tailed chinchilla</name>
    <name type="synonym">Chinchilla villidera</name>
    <dbReference type="NCBI Taxonomy" id="34839"/>
    <lineage>
        <taxon>Eukaryota</taxon>
        <taxon>Metazoa</taxon>
        <taxon>Chordata</taxon>
        <taxon>Craniata</taxon>
        <taxon>Vertebrata</taxon>
        <taxon>Euteleostomi</taxon>
        <taxon>Mammalia</taxon>
        <taxon>Eutheria</taxon>
        <taxon>Euarchontoglires</taxon>
        <taxon>Glires</taxon>
        <taxon>Rodentia</taxon>
        <taxon>Hystricomorpha</taxon>
        <taxon>Chinchillidae</taxon>
        <taxon>Chinchilla</taxon>
    </lineage>
</organism>
<reference evidence="2" key="2">
    <citation type="submission" date="2025-09" db="UniProtKB">
        <authorList>
            <consortium name="Ensembl"/>
        </authorList>
    </citation>
    <scope>IDENTIFICATION</scope>
</reference>
<feature type="compositionally biased region" description="Basic and acidic residues" evidence="1">
    <location>
        <begin position="16"/>
        <end position="36"/>
    </location>
</feature>